<dbReference type="EMBL" id="FOVJ01000003">
    <property type="protein sequence ID" value="SFN74599.1"/>
    <property type="molecule type" value="Genomic_DNA"/>
</dbReference>
<name>A0A1I5BJ37_9PROT</name>
<dbReference type="AlphaFoldDB" id="A0A1I5BJ37"/>
<proteinExistence type="predicted"/>
<keyword evidence="2" id="KW-1185">Reference proteome</keyword>
<gene>
    <name evidence="1" type="ORF">SAMN05216386_1689</name>
</gene>
<reference evidence="2" key="1">
    <citation type="submission" date="2016-10" db="EMBL/GenBank/DDBJ databases">
        <authorList>
            <person name="Varghese N."/>
        </authorList>
    </citation>
    <scope>NUCLEOTIDE SEQUENCE [LARGE SCALE GENOMIC DNA]</scope>
    <source>
        <strain evidence="2">Nsp8</strain>
    </source>
</reference>
<sequence>MKHFTKDELYAEIREYMCAFADCLDRVYFLGAGWGLLGLDSKNYPTDQIEDLKPEDVDINKYYLTAMLDELYEYGINGRRKIDLDWMDFEEAEFFVESISHFRLIEESSLGYSITLSQHVIMMATARWALEKRYGLAVNESEEWSQLGAVLTLSEIALLANMDEKSVRNAANPKHKNHLKTFNHGSRTYVNVGDAKAWLQQRRGFKPTVIIDPAAERDLTKIGFISEQDFGSYLNVQREKKGLALTDAVNAISPSDLTEEKLAGLEQGHFFFDQILFVRLARLYELHTKAFVFAGLALHQKLERDQVEEQMNKHIQS</sequence>
<evidence type="ECO:0000313" key="2">
    <source>
        <dbReference type="Proteomes" id="UP000183107"/>
    </source>
</evidence>
<dbReference type="OrthoDB" id="8897108at2"/>
<dbReference type="RefSeq" id="WP_074796623.1">
    <property type="nucleotide sequence ID" value="NZ_FOVJ01000003.1"/>
</dbReference>
<protein>
    <submittedName>
        <fullName evidence="1">Uncharacterized protein</fullName>
    </submittedName>
</protein>
<organism evidence="1 2">
    <name type="scientific">Nitrosospira briensis</name>
    <dbReference type="NCBI Taxonomy" id="35799"/>
    <lineage>
        <taxon>Bacteria</taxon>
        <taxon>Pseudomonadati</taxon>
        <taxon>Pseudomonadota</taxon>
        <taxon>Betaproteobacteria</taxon>
        <taxon>Nitrosomonadales</taxon>
        <taxon>Nitrosomonadaceae</taxon>
        <taxon>Nitrosospira</taxon>
    </lineage>
</organism>
<evidence type="ECO:0000313" key="1">
    <source>
        <dbReference type="EMBL" id="SFN74599.1"/>
    </source>
</evidence>
<dbReference type="Proteomes" id="UP000183107">
    <property type="component" value="Unassembled WGS sequence"/>
</dbReference>
<accession>A0A1I5BJ37</accession>